<dbReference type="PANTHER" id="PTHR38471">
    <property type="entry name" value="FOUR HELIX BUNDLE PROTEIN"/>
    <property type="match status" value="1"/>
</dbReference>
<dbReference type="Pfam" id="PF05635">
    <property type="entry name" value="23S_rRNA_IVP"/>
    <property type="match status" value="1"/>
</dbReference>
<accession>A0ABP9H4Z0</accession>
<dbReference type="Gene3D" id="1.20.1440.60">
    <property type="entry name" value="23S rRNA-intervening sequence"/>
    <property type="match status" value="1"/>
</dbReference>
<dbReference type="EMBL" id="BAABJK010000002">
    <property type="protein sequence ID" value="GAA4959596.1"/>
    <property type="molecule type" value="Genomic_DNA"/>
</dbReference>
<dbReference type="InterPro" id="IPR012657">
    <property type="entry name" value="23S_rRNA-intervening_sequence"/>
</dbReference>
<reference evidence="2" key="1">
    <citation type="journal article" date="2019" name="Int. J. Syst. Evol. Microbiol.">
        <title>The Global Catalogue of Microorganisms (GCM) 10K type strain sequencing project: providing services to taxonomists for standard genome sequencing and annotation.</title>
        <authorList>
            <consortium name="The Broad Institute Genomics Platform"/>
            <consortium name="The Broad Institute Genome Sequencing Center for Infectious Disease"/>
            <person name="Wu L."/>
            <person name="Ma J."/>
        </authorList>
    </citation>
    <scope>NUCLEOTIDE SEQUENCE [LARGE SCALE GENOMIC DNA]</scope>
    <source>
        <strain evidence="2">JCM 18287</strain>
    </source>
</reference>
<comment type="caution">
    <text evidence="1">The sequence shown here is derived from an EMBL/GenBank/DDBJ whole genome shotgun (WGS) entry which is preliminary data.</text>
</comment>
<sequence length="118" mass="13464">MNNYKELKVWQKSMELAEEVYKITSNFPKEEKFGLISQIRRSAISIPSNIAEGAGRNSNKEFRNFLGIANGSSNELNTQLILSIKIGFIQENNLELAFSLMNEVQKMLFSLINKFSNL</sequence>
<dbReference type="Proteomes" id="UP001501692">
    <property type="component" value="Unassembled WGS sequence"/>
</dbReference>
<proteinExistence type="predicted"/>
<dbReference type="SUPFAM" id="SSF158446">
    <property type="entry name" value="IVS-encoded protein-like"/>
    <property type="match status" value="1"/>
</dbReference>
<dbReference type="RefSeq" id="WP_345164007.1">
    <property type="nucleotide sequence ID" value="NZ_BAABJK010000002.1"/>
</dbReference>
<dbReference type="PANTHER" id="PTHR38471:SF2">
    <property type="entry name" value="FOUR HELIX BUNDLE PROTEIN"/>
    <property type="match status" value="1"/>
</dbReference>
<name>A0ABP9H4Z0_9FLAO</name>
<dbReference type="NCBIfam" id="TIGR02436">
    <property type="entry name" value="four helix bundle protein"/>
    <property type="match status" value="1"/>
</dbReference>
<gene>
    <name evidence="1" type="ORF">GCM10023315_04070</name>
</gene>
<dbReference type="NCBIfam" id="NF008911">
    <property type="entry name" value="PRK12275.1-2"/>
    <property type="match status" value="1"/>
</dbReference>
<evidence type="ECO:0000313" key="2">
    <source>
        <dbReference type="Proteomes" id="UP001501692"/>
    </source>
</evidence>
<organism evidence="1 2">
    <name type="scientific">Algibacter aquimarinus</name>
    <dbReference type="NCBI Taxonomy" id="1136748"/>
    <lineage>
        <taxon>Bacteria</taxon>
        <taxon>Pseudomonadati</taxon>
        <taxon>Bacteroidota</taxon>
        <taxon>Flavobacteriia</taxon>
        <taxon>Flavobacteriales</taxon>
        <taxon>Flavobacteriaceae</taxon>
        <taxon>Algibacter</taxon>
    </lineage>
</organism>
<dbReference type="InterPro" id="IPR036583">
    <property type="entry name" value="23S_rRNA_IVS_sf"/>
</dbReference>
<protein>
    <submittedName>
        <fullName evidence="1">Four helix bundle protein</fullName>
    </submittedName>
</protein>
<dbReference type="CDD" id="cd16377">
    <property type="entry name" value="23S_rRNA_IVP_like"/>
    <property type="match status" value="1"/>
</dbReference>
<keyword evidence="2" id="KW-1185">Reference proteome</keyword>
<evidence type="ECO:0000313" key="1">
    <source>
        <dbReference type="EMBL" id="GAA4959596.1"/>
    </source>
</evidence>